<organism evidence="1">
    <name type="scientific">viral metagenome</name>
    <dbReference type="NCBI Taxonomy" id="1070528"/>
    <lineage>
        <taxon>unclassified sequences</taxon>
        <taxon>metagenomes</taxon>
        <taxon>organismal metagenomes</taxon>
    </lineage>
</organism>
<gene>
    <name evidence="2" type="ORF">MM415A00901_0014</name>
    <name evidence="1" type="ORF">MM415B00267_0021</name>
</gene>
<reference evidence="1" key="1">
    <citation type="submission" date="2020-03" db="EMBL/GenBank/DDBJ databases">
        <title>The deep terrestrial virosphere.</title>
        <authorList>
            <person name="Holmfeldt K."/>
            <person name="Nilsson E."/>
            <person name="Simone D."/>
            <person name="Lopez-Fernandez M."/>
            <person name="Wu X."/>
            <person name="de Brujin I."/>
            <person name="Lundin D."/>
            <person name="Andersson A."/>
            <person name="Bertilsson S."/>
            <person name="Dopson M."/>
        </authorList>
    </citation>
    <scope>NUCLEOTIDE SEQUENCE</scope>
    <source>
        <strain evidence="2">MM415A00901</strain>
        <strain evidence="1">MM415B00267</strain>
    </source>
</reference>
<dbReference type="EMBL" id="MT142379">
    <property type="protein sequence ID" value="QJA79391.1"/>
    <property type="molecule type" value="Genomic_DNA"/>
</dbReference>
<name>A0A6M3JDH3_9ZZZZ</name>
<sequence>MALTETYAGNIIVTPGFLEFSAKASGALNEGRVVQLNTAVTNLEEGVPCVQQAVVNSAVPIGYVDSDWEANDMCIVYTGGIARLEDSGTGITVSQRVMCDADGKIKTYASGTTGATVGIALETITASAFGQILVNISHNTDVA</sequence>
<accession>A0A6M3JDH3</accession>
<evidence type="ECO:0008006" key="3">
    <source>
        <dbReference type="Google" id="ProtNLM"/>
    </source>
</evidence>
<protein>
    <recommendedName>
        <fullName evidence="3">DUF2190 family protein</fullName>
    </recommendedName>
</protein>
<evidence type="ECO:0000313" key="1">
    <source>
        <dbReference type="EMBL" id="QJA67195.1"/>
    </source>
</evidence>
<dbReference type="AlphaFoldDB" id="A0A6M3JDH3"/>
<proteinExistence type="predicted"/>
<dbReference type="EMBL" id="MT141567">
    <property type="protein sequence ID" value="QJA67195.1"/>
    <property type="molecule type" value="Genomic_DNA"/>
</dbReference>
<evidence type="ECO:0000313" key="2">
    <source>
        <dbReference type="EMBL" id="QJA79391.1"/>
    </source>
</evidence>